<dbReference type="InterPro" id="IPR015168">
    <property type="entry name" value="SsuA/THI5"/>
</dbReference>
<organism evidence="3 4">
    <name type="scientific">Nonomuraea glycinis</name>
    <dbReference type="NCBI Taxonomy" id="2047744"/>
    <lineage>
        <taxon>Bacteria</taxon>
        <taxon>Bacillati</taxon>
        <taxon>Actinomycetota</taxon>
        <taxon>Actinomycetes</taxon>
        <taxon>Streptosporangiales</taxon>
        <taxon>Streptosporangiaceae</taxon>
        <taxon>Nonomuraea</taxon>
    </lineage>
</organism>
<protein>
    <submittedName>
        <fullName evidence="3">ABC transporter substrate-binding protein</fullName>
    </submittedName>
</protein>
<dbReference type="AlphaFoldDB" id="A0A918E1J0"/>
<feature type="domain" description="SsuA/THI5-like" evidence="2">
    <location>
        <begin position="65"/>
        <end position="249"/>
    </location>
</feature>
<dbReference type="PANTHER" id="PTHR30024">
    <property type="entry name" value="ALIPHATIC SULFONATES-BINDING PROTEIN-RELATED"/>
    <property type="match status" value="1"/>
</dbReference>
<dbReference type="Proteomes" id="UP000660745">
    <property type="component" value="Unassembled WGS sequence"/>
</dbReference>
<sequence>MIKHAISLVSLLAVTACGTAQGSAETQELRYQGSVGAVTFPELAEDLGYLAPVKLKWIGNTTSGPQDIQAAATGQTDFGGAFNGAVVKLIAAKAPIKAVISFYGSDKDVNQGFYVPDDSPIREPRDLIGKKVGMNTLGAHAEAVLKEYLTRGGLTPAQIQQVEPVVVPPVNLEQGLRQGQLDVAVLSGVLRDKAVERGGIRPLFNDVDLFGDFSAGTYVLTERFIERNPGTARKFVEATAKAIHWAQTHDRAEVVARFRQIIAKRARNEDTKTVGYWKSGGVAGTGGVIAPEEFQRWIDWLERAGDIEPGQVKAADVYTNADNPFAEEGTR</sequence>
<keyword evidence="4" id="KW-1185">Reference proteome</keyword>
<reference evidence="3" key="2">
    <citation type="submission" date="2020-09" db="EMBL/GenBank/DDBJ databases">
        <authorList>
            <person name="Sun Q."/>
            <person name="Zhou Y."/>
        </authorList>
    </citation>
    <scope>NUCLEOTIDE SEQUENCE</scope>
    <source>
        <strain evidence="3">CGMCC 4.7430</strain>
    </source>
</reference>
<dbReference type="SUPFAM" id="SSF53850">
    <property type="entry name" value="Periplasmic binding protein-like II"/>
    <property type="match status" value="1"/>
</dbReference>
<feature type="chain" id="PRO_5037425204" evidence="1">
    <location>
        <begin position="23"/>
        <end position="331"/>
    </location>
</feature>
<dbReference type="PROSITE" id="PS51257">
    <property type="entry name" value="PROKAR_LIPOPROTEIN"/>
    <property type="match status" value="1"/>
</dbReference>
<feature type="signal peptide" evidence="1">
    <location>
        <begin position="1"/>
        <end position="22"/>
    </location>
</feature>
<accession>A0A918E1J0</accession>
<comment type="caution">
    <text evidence="3">The sequence shown here is derived from an EMBL/GenBank/DDBJ whole genome shotgun (WGS) entry which is preliminary data.</text>
</comment>
<keyword evidence="1" id="KW-0732">Signal</keyword>
<proteinExistence type="predicted"/>
<dbReference type="RefSeq" id="WP_225276873.1">
    <property type="nucleotide sequence ID" value="NZ_BMNK01000001.1"/>
</dbReference>
<gene>
    <name evidence="3" type="ORF">GCM10012278_00630</name>
</gene>
<name>A0A918E1J0_9ACTN</name>
<dbReference type="EMBL" id="BMNK01000001">
    <property type="protein sequence ID" value="GGP00320.1"/>
    <property type="molecule type" value="Genomic_DNA"/>
</dbReference>
<evidence type="ECO:0000313" key="3">
    <source>
        <dbReference type="EMBL" id="GGP00320.1"/>
    </source>
</evidence>
<evidence type="ECO:0000259" key="2">
    <source>
        <dbReference type="Pfam" id="PF09084"/>
    </source>
</evidence>
<evidence type="ECO:0000256" key="1">
    <source>
        <dbReference type="SAM" id="SignalP"/>
    </source>
</evidence>
<dbReference type="Gene3D" id="3.40.190.10">
    <property type="entry name" value="Periplasmic binding protein-like II"/>
    <property type="match status" value="2"/>
</dbReference>
<dbReference type="Pfam" id="PF09084">
    <property type="entry name" value="NMT1"/>
    <property type="match status" value="1"/>
</dbReference>
<evidence type="ECO:0000313" key="4">
    <source>
        <dbReference type="Proteomes" id="UP000660745"/>
    </source>
</evidence>
<reference evidence="3" key="1">
    <citation type="journal article" date="2014" name="Int. J. Syst. Evol. Microbiol.">
        <title>Complete genome sequence of Corynebacterium casei LMG S-19264T (=DSM 44701T), isolated from a smear-ripened cheese.</title>
        <authorList>
            <consortium name="US DOE Joint Genome Institute (JGI-PGF)"/>
            <person name="Walter F."/>
            <person name="Albersmeier A."/>
            <person name="Kalinowski J."/>
            <person name="Ruckert C."/>
        </authorList>
    </citation>
    <scope>NUCLEOTIDE SEQUENCE</scope>
    <source>
        <strain evidence="3">CGMCC 4.7430</strain>
    </source>
</reference>